<comment type="similarity">
    <text evidence="2">Belongs to the sulfatase family.</text>
</comment>
<dbReference type="SUPFAM" id="SSF53649">
    <property type="entry name" value="Alkaline phosphatase-like"/>
    <property type="match status" value="1"/>
</dbReference>
<proteinExistence type="inferred from homology"/>
<dbReference type="Gene3D" id="3.40.720.10">
    <property type="entry name" value="Alkaline Phosphatase, subunit A"/>
    <property type="match status" value="1"/>
</dbReference>
<dbReference type="GO" id="GO:0005737">
    <property type="term" value="C:cytoplasm"/>
    <property type="evidence" value="ECO:0007669"/>
    <property type="project" value="TreeGrafter"/>
</dbReference>
<feature type="chain" id="PRO_5041261198" evidence="7">
    <location>
        <begin position="37"/>
        <end position="513"/>
    </location>
</feature>
<keyword evidence="6" id="KW-0106">Calcium</keyword>
<feature type="signal peptide" evidence="7">
    <location>
        <begin position="1"/>
        <end position="36"/>
    </location>
</feature>
<dbReference type="EMBL" id="JAMQGP010000003">
    <property type="protein sequence ID" value="MCM2679505.1"/>
    <property type="molecule type" value="Genomic_DNA"/>
</dbReference>
<dbReference type="Proteomes" id="UP001165393">
    <property type="component" value="Unassembled WGS sequence"/>
</dbReference>
<feature type="domain" description="Sulfatase N-terminal" evidence="8">
    <location>
        <begin position="49"/>
        <end position="383"/>
    </location>
</feature>
<dbReference type="AlphaFoldDB" id="A0AA41W655"/>
<organism evidence="9 10">
    <name type="scientific">Echinimonas agarilytica</name>
    <dbReference type="NCBI Taxonomy" id="1215918"/>
    <lineage>
        <taxon>Bacteria</taxon>
        <taxon>Pseudomonadati</taxon>
        <taxon>Pseudomonadota</taxon>
        <taxon>Gammaproteobacteria</taxon>
        <taxon>Alteromonadales</taxon>
        <taxon>Echinimonadaceae</taxon>
        <taxon>Echinimonas</taxon>
    </lineage>
</organism>
<dbReference type="PANTHER" id="PTHR45953">
    <property type="entry name" value="IDURONATE 2-SULFATASE"/>
    <property type="match status" value="1"/>
</dbReference>
<dbReference type="InterPro" id="IPR000917">
    <property type="entry name" value="Sulfatase_N"/>
</dbReference>
<evidence type="ECO:0000256" key="5">
    <source>
        <dbReference type="ARBA" id="ARBA00022801"/>
    </source>
</evidence>
<dbReference type="CDD" id="cd16030">
    <property type="entry name" value="iduronate-2-sulfatase"/>
    <property type="match status" value="1"/>
</dbReference>
<dbReference type="InterPro" id="IPR017850">
    <property type="entry name" value="Alkaline_phosphatase_core_sf"/>
</dbReference>
<dbReference type="RefSeq" id="WP_251260947.1">
    <property type="nucleotide sequence ID" value="NZ_JAMQGP010000003.1"/>
</dbReference>
<evidence type="ECO:0000259" key="8">
    <source>
        <dbReference type="Pfam" id="PF00884"/>
    </source>
</evidence>
<reference evidence="9 10" key="1">
    <citation type="journal article" date="2013" name="Antonie Van Leeuwenhoek">
        <title>Echinimonas agarilytica gen. nov., sp. nov., a new gammaproteobacterium isolated from the sea urchin Strongylocentrotus intermedius.</title>
        <authorList>
            <person name="Nedashkovskaya O.I."/>
            <person name="Stenkova A.M."/>
            <person name="Zhukova N.V."/>
            <person name="Van Trappen S."/>
            <person name="Lee J.S."/>
            <person name="Kim S.B."/>
        </authorList>
    </citation>
    <scope>NUCLEOTIDE SEQUENCE [LARGE SCALE GENOMIC DNA]</scope>
    <source>
        <strain evidence="9 10">KMM 6351</strain>
    </source>
</reference>
<evidence type="ECO:0000313" key="10">
    <source>
        <dbReference type="Proteomes" id="UP001165393"/>
    </source>
</evidence>
<keyword evidence="10" id="KW-1185">Reference proteome</keyword>
<comment type="caution">
    <text evidence="9">The sequence shown here is derived from an EMBL/GenBank/DDBJ whole genome shotgun (WGS) entry which is preliminary data.</text>
</comment>
<comment type="cofactor">
    <cofactor evidence="1">
        <name>Ca(2+)</name>
        <dbReference type="ChEBI" id="CHEBI:29108"/>
    </cofactor>
</comment>
<keyword evidence="5" id="KW-0378">Hydrolase</keyword>
<keyword evidence="3" id="KW-0479">Metal-binding</keyword>
<evidence type="ECO:0000313" key="9">
    <source>
        <dbReference type="EMBL" id="MCM2679505.1"/>
    </source>
</evidence>
<keyword evidence="4 7" id="KW-0732">Signal</keyword>
<name>A0AA41W655_9GAMM</name>
<evidence type="ECO:0000256" key="7">
    <source>
        <dbReference type="SAM" id="SignalP"/>
    </source>
</evidence>
<sequence length="513" mass="58168">MKRTERWLFNHQNKHRALALTCVTLVSTWLSSPVHAATEAQSSSQKPMNILMIAVDDLNHWVGNLNRNQQVKTPNIDALASKGMSFQRAYAPAAICNATRSAMMTGLRPSTSGVYSNGRDWRSVVGPHRSLPAFFKANGYKTLGGGKIFHKDSVARLEEWDYYYFQNKHPETFSLSTEEQAEVDARGPEKNNRYKIGKLPISELAGGDDVLNDYHVARWASAELSKTHEQPFFMSVGIFRPHLPWAVPKKYFEMYPEQSIELPPYKEDDLADLPKGKNKPAVEHTMILKEGGWKRAIRAYLASVTYADAQVGRVLEALENGPNKDNTMIVLWGDHGWHLGEKHRWRKFALWEEATRTPYIWVVPGVTTPNSATETPVDLQSIWQTMANISGLDAPNYVEGENLIPLLENANASWHTPALTTQGYKNHAVRYKQLRLIQYANGTEEFYDHSVDPYEWENLAGQPAKLAPYAADIAKMRNYLPTHNREWNEASKLYGGDPAYAKFKKTKMVDTND</sequence>
<evidence type="ECO:0000256" key="3">
    <source>
        <dbReference type="ARBA" id="ARBA00022723"/>
    </source>
</evidence>
<accession>A0AA41W655</accession>
<evidence type="ECO:0000256" key="4">
    <source>
        <dbReference type="ARBA" id="ARBA00022729"/>
    </source>
</evidence>
<dbReference type="InterPro" id="IPR035874">
    <property type="entry name" value="IDS"/>
</dbReference>
<dbReference type="GO" id="GO:0046872">
    <property type="term" value="F:metal ion binding"/>
    <property type="evidence" value="ECO:0007669"/>
    <property type="project" value="UniProtKB-KW"/>
</dbReference>
<dbReference type="Pfam" id="PF00884">
    <property type="entry name" value="Sulfatase"/>
    <property type="match status" value="1"/>
</dbReference>
<protein>
    <submittedName>
        <fullName evidence="9">Sulfatase</fullName>
    </submittedName>
</protein>
<evidence type="ECO:0000256" key="1">
    <source>
        <dbReference type="ARBA" id="ARBA00001913"/>
    </source>
</evidence>
<dbReference type="PANTHER" id="PTHR45953:SF1">
    <property type="entry name" value="IDURONATE 2-SULFATASE"/>
    <property type="match status" value="1"/>
</dbReference>
<evidence type="ECO:0000256" key="6">
    <source>
        <dbReference type="ARBA" id="ARBA00022837"/>
    </source>
</evidence>
<evidence type="ECO:0000256" key="2">
    <source>
        <dbReference type="ARBA" id="ARBA00008779"/>
    </source>
</evidence>
<gene>
    <name evidence="9" type="ORF">NAF29_07450</name>
</gene>
<dbReference type="GO" id="GO:0004423">
    <property type="term" value="F:iduronate-2-sulfatase activity"/>
    <property type="evidence" value="ECO:0007669"/>
    <property type="project" value="InterPro"/>
</dbReference>